<evidence type="ECO:0000313" key="2">
    <source>
        <dbReference type="EMBL" id="SFO06766.1"/>
    </source>
</evidence>
<organism evidence="2 3">
    <name type="scientific">Xenorhabdus japonica</name>
    <dbReference type="NCBI Taxonomy" id="53341"/>
    <lineage>
        <taxon>Bacteria</taxon>
        <taxon>Pseudomonadati</taxon>
        <taxon>Pseudomonadota</taxon>
        <taxon>Gammaproteobacteria</taxon>
        <taxon>Enterobacterales</taxon>
        <taxon>Morganellaceae</taxon>
        <taxon>Xenorhabdus</taxon>
    </lineage>
</organism>
<evidence type="ECO:0000313" key="3">
    <source>
        <dbReference type="Proteomes" id="UP000199011"/>
    </source>
</evidence>
<reference evidence="3" key="2">
    <citation type="submission" date="2016-10" db="EMBL/GenBank/DDBJ databases">
        <authorList>
            <person name="Varghese N."/>
            <person name="Submissions S."/>
        </authorList>
    </citation>
    <scope>NUCLEOTIDE SEQUENCE [LARGE SCALE GENOMIC DNA]</scope>
    <source>
        <strain evidence="3">DSM 16522</strain>
    </source>
</reference>
<protein>
    <submittedName>
        <fullName evidence="2">Uncharacterized protein</fullName>
    </submittedName>
</protein>
<sequence>RLWEGWFLLQTLIDGYLLAKSVDVEM</sequence>
<feature type="non-terminal residue" evidence="2">
    <location>
        <position position="1"/>
    </location>
</feature>
<keyword evidence="3" id="KW-1185">Reference proteome</keyword>
<gene>
    <name evidence="1" type="ORF">SAMN05421579_15022</name>
    <name evidence="2" type="ORF">SAMN05421579_1551</name>
</gene>
<dbReference type="Proteomes" id="UP000199011">
    <property type="component" value="Unassembled WGS sequence"/>
</dbReference>
<name>A0A1I5E5V9_9GAMM</name>
<dbReference type="EMBL" id="FOVO01000050">
    <property type="protein sequence ID" value="SFO05055.1"/>
    <property type="molecule type" value="Genomic_DNA"/>
</dbReference>
<accession>A0A1I5E5V9</accession>
<dbReference type="EMBL" id="FOVO01000055">
    <property type="protein sequence ID" value="SFO06766.1"/>
    <property type="molecule type" value="Genomic_DNA"/>
</dbReference>
<evidence type="ECO:0000313" key="1">
    <source>
        <dbReference type="EMBL" id="SFO05055.1"/>
    </source>
</evidence>
<proteinExistence type="predicted"/>
<dbReference type="AlphaFoldDB" id="A0A1I5E5V9"/>
<reference evidence="2" key="1">
    <citation type="submission" date="2016-10" db="EMBL/GenBank/DDBJ databases">
        <authorList>
            <person name="de Groot N.N."/>
        </authorList>
    </citation>
    <scope>NUCLEOTIDE SEQUENCE [LARGE SCALE GENOMIC DNA]</scope>
    <source>
        <strain evidence="2">DSM 16522</strain>
    </source>
</reference>